<feature type="transmembrane region" description="Helical" evidence="1">
    <location>
        <begin position="130"/>
        <end position="149"/>
    </location>
</feature>
<dbReference type="RefSeq" id="WP_038263202.1">
    <property type="nucleotide sequence ID" value="NZ_FSRH01000008.1"/>
</dbReference>
<feature type="transmembrane region" description="Helical" evidence="1">
    <location>
        <begin position="39"/>
        <end position="56"/>
    </location>
</feature>
<dbReference type="OrthoDB" id="2088043at2"/>
<keyword evidence="1" id="KW-1133">Transmembrane helix</keyword>
<dbReference type="Proteomes" id="UP000027946">
    <property type="component" value="Unassembled WGS sequence"/>
</dbReference>
<proteinExistence type="predicted"/>
<dbReference type="AlphaFoldDB" id="A0A069RG33"/>
<sequence>MKNNVKALLLHLVIVGVSFIILIIFVGTAPTLGKYTTNIVMRVPLAIVLISPYVYVGTLLDTNIDKKYDFLTGSIIVIIGAGLWAYAFLATGKISHNLPEELSIYWILFNAYHTPFTMIYFLLGIPKTPLLGLLTNLFPSLLIGTGLSYKRLRM</sequence>
<comment type="caution">
    <text evidence="2">The sequence shown here is derived from an EMBL/GenBank/DDBJ whole genome shotgun (WGS) entry which is preliminary data.</text>
</comment>
<feature type="transmembrane region" description="Helical" evidence="1">
    <location>
        <begin position="68"/>
        <end position="90"/>
    </location>
</feature>
<name>A0A069RG33_PEPLI</name>
<evidence type="ECO:0000313" key="2">
    <source>
        <dbReference type="EMBL" id="KDR95981.1"/>
    </source>
</evidence>
<dbReference type="eggNOG" id="ENOG50332G4">
    <property type="taxonomic scope" value="Bacteria"/>
</dbReference>
<gene>
    <name evidence="2" type="ORF">CLIT_8c01500</name>
</gene>
<organism evidence="2 3">
    <name type="scientific">Peptoclostridium litorale DSM 5388</name>
    <dbReference type="NCBI Taxonomy" id="1121324"/>
    <lineage>
        <taxon>Bacteria</taxon>
        <taxon>Bacillati</taxon>
        <taxon>Bacillota</taxon>
        <taxon>Clostridia</taxon>
        <taxon>Peptostreptococcales</taxon>
        <taxon>Peptoclostridiaceae</taxon>
        <taxon>Peptoclostridium</taxon>
    </lineage>
</organism>
<evidence type="ECO:0000256" key="1">
    <source>
        <dbReference type="SAM" id="Phobius"/>
    </source>
</evidence>
<feature type="transmembrane region" description="Helical" evidence="1">
    <location>
        <begin position="7"/>
        <end position="27"/>
    </location>
</feature>
<protein>
    <submittedName>
        <fullName evidence="2">Uncharacterized protein</fullName>
    </submittedName>
</protein>
<reference evidence="2 3" key="1">
    <citation type="submission" date="2014-03" db="EMBL/GenBank/DDBJ databases">
        <title>Genome sequence of Clostridium litorale W6, DSM 5388.</title>
        <authorList>
            <person name="Poehlein A."/>
            <person name="Jagirdar A."/>
            <person name="Khonsari B."/>
            <person name="Chibani C.M."/>
            <person name="Gutierrez Gutierrez D.A."/>
            <person name="Davydova E."/>
            <person name="Alghaithi H.S."/>
            <person name="Nair K.P."/>
            <person name="Dhamotharan K."/>
            <person name="Chandran L."/>
            <person name="G W."/>
            <person name="Daniel R."/>
        </authorList>
    </citation>
    <scope>NUCLEOTIDE SEQUENCE [LARGE SCALE GENOMIC DNA]</scope>
    <source>
        <strain evidence="2 3">W6</strain>
    </source>
</reference>
<keyword evidence="1" id="KW-0472">Membrane</keyword>
<feature type="transmembrane region" description="Helical" evidence="1">
    <location>
        <begin position="102"/>
        <end position="123"/>
    </location>
</feature>
<accession>A0A069RG33</accession>
<evidence type="ECO:0000313" key="3">
    <source>
        <dbReference type="Proteomes" id="UP000027946"/>
    </source>
</evidence>
<dbReference type="EMBL" id="JJMM01000008">
    <property type="protein sequence ID" value="KDR95981.1"/>
    <property type="molecule type" value="Genomic_DNA"/>
</dbReference>
<keyword evidence="1" id="KW-0812">Transmembrane</keyword>
<keyword evidence="3" id="KW-1185">Reference proteome</keyword>